<organism evidence="2 3">
    <name type="scientific">Candidatus Lucifugimonas marina</name>
    <dbReference type="NCBI Taxonomy" id="3038979"/>
    <lineage>
        <taxon>Bacteria</taxon>
        <taxon>Bacillati</taxon>
        <taxon>Chloroflexota</taxon>
        <taxon>Dehalococcoidia</taxon>
        <taxon>SAR202 cluster</taxon>
        <taxon>Candidatus Lucifugimonadales</taxon>
        <taxon>Candidatus Lucifugimonadaceae</taxon>
        <taxon>Candidatus Lucifugimonas</taxon>
    </lineage>
</organism>
<protein>
    <submittedName>
        <fullName evidence="2">Uncharacterized protein</fullName>
    </submittedName>
</protein>
<dbReference type="Proteomes" id="UP001219901">
    <property type="component" value="Chromosome"/>
</dbReference>
<reference evidence="3" key="3">
    <citation type="submission" date="2023-06" db="EMBL/GenBank/DDBJ databases">
        <title>Pangenomics reveal diversification of enzyme families and niche specialization in globally abundant SAR202 bacteria.</title>
        <authorList>
            <person name="Saw J.H.W."/>
        </authorList>
    </citation>
    <scope>NUCLEOTIDE SEQUENCE [LARGE SCALE GENOMIC DNA]</scope>
    <source>
        <strain evidence="3">JH1073</strain>
    </source>
</reference>
<sequence>MAKKTLSRFMNRFSVVVIALAVIAVVVATVVVSGSAQAAGPRPFKGTASGIFVGDGGTGTINATHLGEGTVDFSNLVIVFDPSQASPDPNGSPTVACFPVTGGDQTLTAANGDQVVTMYESGDFCADITNPAQPVPVHGNFVTIVTGGTGRFEGAGGQINIEAVAGWDGENVTFSSTFVDDSWIDY</sequence>
<gene>
    <name evidence="1" type="ORF">GKO46_13965</name>
    <name evidence="2" type="ORF">GKO48_12870</name>
</gene>
<evidence type="ECO:0000313" key="3">
    <source>
        <dbReference type="Proteomes" id="UP001219901"/>
    </source>
</evidence>
<reference evidence="2" key="2">
    <citation type="journal article" date="2023" name="Nat. Commun.">
        <title>Cultivation of marine bacteria of the SAR202 clade.</title>
        <authorList>
            <person name="Lim Y."/>
            <person name="Seo J.H."/>
            <person name="Giovannoni S.J."/>
            <person name="Kang I."/>
            <person name="Cho J.C."/>
        </authorList>
    </citation>
    <scope>NUCLEOTIDE SEQUENCE</scope>
    <source>
        <strain evidence="2">JH1073</strain>
    </source>
</reference>
<dbReference type="EMBL" id="CP046147">
    <property type="protein sequence ID" value="WFG40459.1"/>
    <property type="molecule type" value="Genomic_DNA"/>
</dbReference>
<evidence type="ECO:0000313" key="2">
    <source>
        <dbReference type="EMBL" id="WFG40459.1"/>
    </source>
</evidence>
<dbReference type="AlphaFoldDB" id="A0AAJ6CVS0"/>
<accession>A0AAJ6CVS0</accession>
<dbReference type="EMBL" id="WMBE01000009">
    <property type="protein sequence ID" value="MDG0868165.1"/>
    <property type="molecule type" value="Genomic_DNA"/>
</dbReference>
<dbReference type="Proteomes" id="UP001321249">
    <property type="component" value="Unassembled WGS sequence"/>
</dbReference>
<reference evidence="3 4" key="1">
    <citation type="submission" date="2019-11" db="EMBL/GenBank/DDBJ databases">
        <authorList>
            <person name="Cho J.-C."/>
        </authorList>
    </citation>
    <scope>NUCLEOTIDE SEQUENCE [LARGE SCALE GENOMIC DNA]</scope>
    <source>
        <strain evidence="2 3">JH1073</strain>
        <strain evidence="1 4">JH702</strain>
    </source>
</reference>
<name>A0AAJ6CVS0_9CHLR</name>
<proteinExistence type="predicted"/>
<evidence type="ECO:0000313" key="4">
    <source>
        <dbReference type="Proteomes" id="UP001321249"/>
    </source>
</evidence>
<evidence type="ECO:0000313" key="1">
    <source>
        <dbReference type="EMBL" id="MDG0868165.1"/>
    </source>
</evidence>
<keyword evidence="3" id="KW-1185">Reference proteome</keyword>
<dbReference type="RefSeq" id="WP_342827277.1">
    <property type="nucleotide sequence ID" value="NZ_CP046146.1"/>
</dbReference>